<sequence>MTSPIDGSRMLPALTARASFSPVPVTSAAAVKKGDREQRHAGARGVPLGRRISADFSVEPSRAHRRGPPLAPSAGASERTPLLTAPPTGAVAPAYNVSNGVDSDDVCDHEALVVRRASVAGAKGRFHGLPGMNKPATVWTEFGVLVASSFPLSMGLMLENALNTINVFVCSRLGSAELAVAGNSSLFVMVTGYPIPLAIAAAFTTLSAPLYAQPDARYHIGHWLQRATILSVLLSIPVMMLWWHISPFLLWLKQPPELVAGMETYMRASIAVLPALGLVETMKSYLQVQGIMTPPPLILLCLLPVHASVAIYLVHYTTLGAPGAALATAVTLTIAGLLLVALALRTRARECWDGLSKKAFSDWYTVIRLAVPGALMFGSELWAFQIIALLAGRLGKVAVAAQAVISTLDALVAMVPYAISIAIANRVGNLLGHGTRGIPRARRTVVAGLSLEVLVAGSTGLAVLIFRYQLARIMTDDEAVVEVTAQAAVFVASYQVFDGLQNVGAACLRAFGRQNIGSIIHFIGYYMVGLPIGAYLGLGPPGWGLSGLWAGAALSLACTSAAEIAFAATIKWEAEVERVQLREEDMSDSDDSDDSEDPLLV</sequence>
<evidence type="ECO:0000313" key="8">
    <source>
        <dbReference type="EMBL" id="BEI91551.1"/>
    </source>
</evidence>
<organism evidence="8 9">
    <name type="scientific">Cutaneotrichosporon cavernicola</name>
    <dbReference type="NCBI Taxonomy" id="279322"/>
    <lineage>
        <taxon>Eukaryota</taxon>
        <taxon>Fungi</taxon>
        <taxon>Dikarya</taxon>
        <taxon>Basidiomycota</taxon>
        <taxon>Agaricomycotina</taxon>
        <taxon>Tremellomycetes</taxon>
        <taxon>Trichosporonales</taxon>
        <taxon>Trichosporonaceae</taxon>
        <taxon>Cutaneotrichosporon</taxon>
    </lineage>
</organism>
<dbReference type="NCBIfam" id="TIGR00797">
    <property type="entry name" value="matE"/>
    <property type="match status" value="1"/>
</dbReference>
<comment type="subcellular location">
    <subcellularLocation>
        <location evidence="1">Membrane</location>
        <topology evidence="1">Multi-pass membrane protein</topology>
    </subcellularLocation>
</comment>
<feature type="transmembrane region" description="Helical" evidence="7">
    <location>
        <begin position="365"/>
        <end position="391"/>
    </location>
</feature>
<dbReference type="KEGG" id="ccac:CcaHIS019_0403710"/>
<dbReference type="GeneID" id="85495421"/>
<dbReference type="Proteomes" id="UP001233271">
    <property type="component" value="Chromosome 4"/>
</dbReference>
<keyword evidence="5 7" id="KW-0472">Membrane</keyword>
<dbReference type="EMBL" id="AP028215">
    <property type="protein sequence ID" value="BEI91551.1"/>
    <property type="molecule type" value="Genomic_DNA"/>
</dbReference>
<proteinExistence type="inferred from homology"/>
<evidence type="ECO:0000256" key="6">
    <source>
        <dbReference type="SAM" id="MobiDB-lite"/>
    </source>
</evidence>
<feature type="transmembrane region" description="Helical" evidence="7">
    <location>
        <begin position="397"/>
        <end position="424"/>
    </location>
</feature>
<dbReference type="GO" id="GO:0015297">
    <property type="term" value="F:antiporter activity"/>
    <property type="evidence" value="ECO:0007669"/>
    <property type="project" value="InterPro"/>
</dbReference>
<feature type="transmembrane region" description="Helical" evidence="7">
    <location>
        <begin position="518"/>
        <end position="536"/>
    </location>
</feature>
<keyword evidence="3 7" id="KW-0812">Transmembrane</keyword>
<name>A0AA48L3Z8_9TREE</name>
<dbReference type="GO" id="GO:1990961">
    <property type="term" value="P:xenobiotic detoxification by transmembrane export across the plasma membrane"/>
    <property type="evidence" value="ECO:0007669"/>
    <property type="project" value="InterPro"/>
</dbReference>
<evidence type="ECO:0008006" key="10">
    <source>
        <dbReference type="Google" id="ProtNLM"/>
    </source>
</evidence>
<feature type="compositionally biased region" description="Acidic residues" evidence="6">
    <location>
        <begin position="585"/>
        <end position="601"/>
    </location>
</feature>
<dbReference type="InterPro" id="IPR002528">
    <property type="entry name" value="MATE_fam"/>
</dbReference>
<feature type="transmembrane region" description="Helical" evidence="7">
    <location>
        <begin position="323"/>
        <end position="344"/>
    </location>
</feature>
<dbReference type="CDD" id="cd13132">
    <property type="entry name" value="MATE_eukaryotic"/>
    <property type="match status" value="1"/>
</dbReference>
<gene>
    <name evidence="8" type="primary">ERC1</name>
    <name evidence="8" type="ORF">CcaverHIS019_0403710</name>
</gene>
<keyword evidence="4 7" id="KW-1133">Transmembrane helix</keyword>
<dbReference type="Pfam" id="PF01554">
    <property type="entry name" value="MatE"/>
    <property type="match status" value="2"/>
</dbReference>
<feature type="transmembrane region" description="Helical" evidence="7">
    <location>
        <begin position="223"/>
        <end position="245"/>
    </location>
</feature>
<evidence type="ECO:0000256" key="3">
    <source>
        <dbReference type="ARBA" id="ARBA00022692"/>
    </source>
</evidence>
<accession>A0AA48L3Z8</accession>
<dbReference type="RefSeq" id="XP_060456816.1">
    <property type="nucleotide sequence ID" value="XM_060600198.1"/>
</dbReference>
<dbReference type="PANTHER" id="PTHR11206">
    <property type="entry name" value="MULTIDRUG RESISTANCE PROTEIN"/>
    <property type="match status" value="1"/>
</dbReference>
<evidence type="ECO:0000256" key="4">
    <source>
        <dbReference type="ARBA" id="ARBA00022989"/>
    </source>
</evidence>
<evidence type="ECO:0000256" key="1">
    <source>
        <dbReference type="ARBA" id="ARBA00004141"/>
    </source>
</evidence>
<keyword evidence="9" id="KW-1185">Reference proteome</keyword>
<dbReference type="AlphaFoldDB" id="A0AA48L3Z8"/>
<evidence type="ECO:0000256" key="5">
    <source>
        <dbReference type="ARBA" id="ARBA00023136"/>
    </source>
</evidence>
<feature type="region of interest" description="Disordered" evidence="6">
    <location>
        <begin position="56"/>
        <end position="87"/>
    </location>
</feature>
<comment type="similarity">
    <text evidence="2">Belongs to the multi antimicrobial extrusion (MATE) (TC 2.A.66.1) family.</text>
</comment>
<feature type="region of interest" description="Disordered" evidence="6">
    <location>
        <begin position="582"/>
        <end position="601"/>
    </location>
</feature>
<dbReference type="GO" id="GO:0016020">
    <property type="term" value="C:membrane"/>
    <property type="evidence" value="ECO:0007669"/>
    <property type="project" value="UniProtKB-SubCell"/>
</dbReference>
<feature type="transmembrane region" description="Helical" evidence="7">
    <location>
        <begin position="445"/>
        <end position="467"/>
    </location>
</feature>
<evidence type="ECO:0000256" key="7">
    <source>
        <dbReference type="SAM" id="Phobius"/>
    </source>
</evidence>
<dbReference type="InterPro" id="IPR045069">
    <property type="entry name" value="MATE_euk"/>
</dbReference>
<reference evidence="8" key="1">
    <citation type="journal article" date="2023" name="BMC Genomics">
        <title>Chromosome-level genome assemblies of Cutaneotrichosporon spp. (Trichosporonales, Basidiomycota) reveal imbalanced evolution between nucleotide sequences and chromosome synteny.</title>
        <authorList>
            <person name="Kobayashi Y."/>
            <person name="Kayamori A."/>
            <person name="Aoki K."/>
            <person name="Shiwa Y."/>
            <person name="Matsutani M."/>
            <person name="Fujita N."/>
            <person name="Sugita T."/>
            <person name="Iwasaki W."/>
            <person name="Tanaka N."/>
            <person name="Takashima M."/>
        </authorList>
    </citation>
    <scope>NUCLEOTIDE SEQUENCE</scope>
    <source>
        <strain evidence="8">HIS019</strain>
    </source>
</reference>
<evidence type="ECO:0000313" key="9">
    <source>
        <dbReference type="Proteomes" id="UP001233271"/>
    </source>
</evidence>
<protein>
    <recommendedName>
        <fullName evidence="10">MATE efflux family protein</fullName>
    </recommendedName>
</protein>
<feature type="transmembrane region" description="Helical" evidence="7">
    <location>
        <begin position="548"/>
        <end position="570"/>
    </location>
</feature>
<feature type="transmembrane region" description="Helical" evidence="7">
    <location>
        <begin position="297"/>
        <end position="317"/>
    </location>
</feature>
<dbReference type="GO" id="GO:0042910">
    <property type="term" value="F:xenobiotic transmembrane transporter activity"/>
    <property type="evidence" value="ECO:0007669"/>
    <property type="project" value="InterPro"/>
</dbReference>
<feature type="transmembrane region" description="Helical" evidence="7">
    <location>
        <begin position="193"/>
        <end position="211"/>
    </location>
</feature>
<feature type="transmembrane region" description="Helical" evidence="7">
    <location>
        <begin position="479"/>
        <end position="497"/>
    </location>
</feature>
<evidence type="ECO:0000256" key="2">
    <source>
        <dbReference type="ARBA" id="ARBA00010199"/>
    </source>
</evidence>